<evidence type="ECO:0000313" key="2">
    <source>
        <dbReference type="EMBL" id="TGO78479.1"/>
    </source>
</evidence>
<name>A0A4Z1JX23_9HELO</name>
<dbReference type="AlphaFoldDB" id="A0A4Z1JX23"/>
<dbReference type="Proteomes" id="UP000297229">
    <property type="component" value="Unassembled WGS sequence"/>
</dbReference>
<gene>
    <name evidence="2" type="ORF">BELL_0065g00170</name>
</gene>
<sequence length="81" mass="9146">MKTNQTIRTSKAKALDEKSKEIKRLVVKASKLEVMKNEQESALSGIKKENDETKDEISKQRAEISALQKAKANGWVEEKSN</sequence>
<feature type="compositionally biased region" description="Basic and acidic residues" evidence="1">
    <location>
        <begin position="46"/>
        <end position="60"/>
    </location>
</feature>
<evidence type="ECO:0000256" key="1">
    <source>
        <dbReference type="SAM" id="MobiDB-lite"/>
    </source>
</evidence>
<comment type="caution">
    <text evidence="2">The sequence shown here is derived from an EMBL/GenBank/DDBJ whole genome shotgun (WGS) entry which is preliminary data.</text>
</comment>
<proteinExistence type="predicted"/>
<keyword evidence="3" id="KW-1185">Reference proteome</keyword>
<accession>A0A4Z1JX23</accession>
<protein>
    <submittedName>
        <fullName evidence="2">Uncharacterized protein</fullName>
    </submittedName>
</protein>
<evidence type="ECO:0000313" key="3">
    <source>
        <dbReference type="Proteomes" id="UP000297229"/>
    </source>
</evidence>
<feature type="region of interest" description="Disordered" evidence="1">
    <location>
        <begin position="37"/>
        <end position="60"/>
    </location>
</feature>
<organism evidence="2 3">
    <name type="scientific">Botrytis elliptica</name>
    <dbReference type="NCBI Taxonomy" id="278938"/>
    <lineage>
        <taxon>Eukaryota</taxon>
        <taxon>Fungi</taxon>
        <taxon>Dikarya</taxon>
        <taxon>Ascomycota</taxon>
        <taxon>Pezizomycotina</taxon>
        <taxon>Leotiomycetes</taxon>
        <taxon>Helotiales</taxon>
        <taxon>Sclerotiniaceae</taxon>
        <taxon>Botrytis</taxon>
    </lineage>
</organism>
<dbReference type="EMBL" id="PQXM01000065">
    <property type="protein sequence ID" value="TGO78479.1"/>
    <property type="molecule type" value="Genomic_DNA"/>
</dbReference>
<reference evidence="2 3" key="1">
    <citation type="submission" date="2017-12" db="EMBL/GenBank/DDBJ databases">
        <title>Comparative genomics of Botrytis spp.</title>
        <authorList>
            <person name="Valero-Jimenez C.A."/>
            <person name="Tapia P."/>
            <person name="Veloso J."/>
            <person name="Silva-Moreno E."/>
            <person name="Staats M."/>
            <person name="Valdes J.H."/>
            <person name="Van Kan J.A.L."/>
        </authorList>
    </citation>
    <scope>NUCLEOTIDE SEQUENCE [LARGE SCALE GENOMIC DNA]</scope>
    <source>
        <strain evidence="2 3">Be9601</strain>
    </source>
</reference>